<dbReference type="Gene3D" id="3.90.79.10">
    <property type="entry name" value="Nucleoside Triphosphate Pyrophosphohydrolase"/>
    <property type="match status" value="1"/>
</dbReference>
<dbReference type="InterPro" id="IPR015797">
    <property type="entry name" value="NUDIX_hydrolase-like_dom_sf"/>
</dbReference>
<protein>
    <recommendedName>
        <fullName evidence="3">Nudix hydrolase domain-containing protein</fullName>
    </recommendedName>
</protein>
<organism evidence="1 2">
    <name type="scientific">Pseudomonas chlororaphis subsp. aureofaciens</name>
    <dbReference type="NCBI Taxonomy" id="587851"/>
    <lineage>
        <taxon>Bacteria</taxon>
        <taxon>Pseudomonadati</taxon>
        <taxon>Pseudomonadota</taxon>
        <taxon>Gammaproteobacteria</taxon>
        <taxon>Pseudomonadales</taxon>
        <taxon>Pseudomonadaceae</taxon>
        <taxon>Pseudomonas</taxon>
    </lineage>
</organism>
<evidence type="ECO:0008006" key="3">
    <source>
        <dbReference type="Google" id="ProtNLM"/>
    </source>
</evidence>
<evidence type="ECO:0000313" key="1">
    <source>
        <dbReference type="EMBL" id="AZE29261.1"/>
    </source>
</evidence>
<dbReference type="RefSeq" id="WP_009048460.1">
    <property type="nucleotide sequence ID" value="NZ_CP027719.1"/>
</dbReference>
<reference evidence="1 2" key="1">
    <citation type="submission" date="2018-03" db="EMBL/GenBank/DDBJ databases">
        <title>Diversity of phytobeneficial traits revealed by whole-genome analysis of worldwide-isolated phenazine-producing Pseudomonas spp.</title>
        <authorList>
            <person name="Biessy A."/>
            <person name="Novinscak A."/>
            <person name="Blom J."/>
            <person name="Leger G."/>
            <person name="Thomashow L.S."/>
            <person name="Cazorla F.M."/>
            <person name="Josic D."/>
            <person name="Filion M."/>
        </authorList>
    </citation>
    <scope>NUCLEOTIDE SEQUENCE [LARGE SCALE GENOMIC DNA]</scope>
    <source>
        <strain evidence="1 2">ChPhzS24</strain>
    </source>
</reference>
<dbReference type="Proteomes" id="UP000280455">
    <property type="component" value="Chromosome"/>
</dbReference>
<dbReference type="EMBL" id="CP027750">
    <property type="protein sequence ID" value="AZE29261.1"/>
    <property type="molecule type" value="Genomic_DNA"/>
</dbReference>
<sequence length="155" mass="17355">MVDKAYAILLHSEDEDNGYLYFPIKRANLVYGGMPQFFGGTKNAGETDHDTIAREMKEESDGKITLGSGGLTSIYKSRVGNNNYSFYVAENYQGKNFLGSLTNSEMSSIQQFFVQVGLQDDVEDLLKSLKIVPTAEFTESETYEAFNRAIAWSEQ</sequence>
<accession>A0AAD0ZCQ2</accession>
<dbReference type="CDD" id="cd02883">
    <property type="entry name" value="NUDIX_Hydrolase"/>
    <property type="match status" value="1"/>
</dbReference>
<proteinExistence type="predicted"/>
<evidence type="ECO:0000313" key="2">
    <source>
        <dbReference type="Proteomes" id="UP000280455"/>
    </source>
</evidence>
<dbReference type="AlphaFoldDB" id="A0AAD0ZCQ2"/>
<dbReference type="SUPFAM" id="SSF55811">
    <property type="entry name" value="Nudix"/>
    <property type="match status" value="1"/>
</dbReference>
<gene>
    <name evidence="1" type="ORF">C4K07_2476</name>
</gene>
<name>A0AAD0ZCQ2_9PSED</name>